<dbReference type="AlphaFoldDB" id="A0A3L7DYB8"/>
<dbReference type="InterPro" id="IPR027417">
    <property type="entry name" value="P-loop_NTPase"/>
</dbReference>
<reference evidence="1 2" key="1">
    <citation type="submission" date="2018-07" db="EMBL/GenBank/DDBJ databases">
        <title>Halioglobus sp. genome submission.</title>
        <authorList>
            <person name="Ye M.-Q."/>
            <person name="Du Z.-J."/>
        </authorList>
    </citation>
    <scope>NUCLEOTIDE SEQUENCE [LARGE SCALE GENOMIC DNA]</scope>
    <source>
        <strain evidence="1 2">U0301</strain>
    </source>
</reference>
<sequence length="251" mass="27788">MPSRFFILSAPRTGSTLLVRTLNSIDGICCHGELFLPGQVRGLRDDFDPLTASPAQRQARSEHLLQARNADPAAFLRDALARPQAAVGLKIIYQDFLNSRWQAALRAAIARPDIRFIHLRRRNALRRYVSEQVMHAGGAIHSDMGGGKNRRVAVDISPQAFASRQRQLEQEAEQVLAMLGARPVLDIDYEDLADNLQPTMAGICDFLGIATPAQDVEPGLHKVGQQDLSVAVLNYQDLVDSPLTRPFTRMD</sequence>
<comment type="caution">
    <text evidence="1">The sequence shown here is derived from an EMBL/GenBank/DDBJ whole genome shotgun (WGS) entry which is preliminary data.</text>
</comment>
<dbReference type="RefSeq" id="WP_117953670.1">
    <property type="nucleotide sequence ID" value="NZ_QRAN01000007.1"/>
</dbReference>
<dbReference type="Gene3D" id="3.40.50.300">
    <property type="entry name" value="P-loop containing nucleotide triphosphate hydrolases"/>
    <property type="match status" value="1"/>
</dbReference>
<protein>
    <submittedName>
        <fullName evidence="1">Sulfotransferase</fullName>
    </submittedName>
</protein>
<dbReference type="Pfam" id="PF13469">
    <property type="entry name" value="Sulfotransfer_3"/>
    <property type="match status" value="1"/>
</dbReference>
<evidence type="ECO:0000313" key="1">
    <source>
        <dbReference type="EMBL" id="RLQ22196.1"/>
    </source>
</evidence>
<accession>A0A3L7DYB8</accession>
<organism evidence="1 2">
    <name type="scientific">Seongchinamella sediminis</name>
    <dbReference type="NCBI Taxonomy" id="2283635"/>
    <lineage>
        <taxon>Bacteria</taxon>
        <taxon>Pseudomonadati</taxon>
        <taxon>Pseudomonadota</taxon>
        <taxon>Gammaproteobacteria</taxon>
        <taxon>Cellvibrionales</taxon>
        <taxon>Halieaceae</taxon>
        <taxon>Seongchinamella</taxon>
    </lineage>
</organism>
<dbReference type="OrthoDB" id="9800698at2"/>
<proteinExistence type="predicted"/>
<gene>
    <name evidence="1" type="ORF">DWB85_07855</name>
</gene>
<dbReference type="EMBL" id="QRAN01000007">
    <property type="protein sequence ID" value="RLQ22196.1"/>
    <property type="molecule type" value="Genomic_DNA"/>
</dbReference>
<dbReference type="GO" id="GO:0016740">
    <property type="term" value="F:transferase activity"/>
    <property type="evidence" value="ECO:0007669"/>
    <property type="project" value="UniProtKB-KW"/>
</dbReference>
<evidence type="ECO:0000313" key="2">
    <source>
        <dbReference type="Proteomes" id="UP000265509"/>
    </source>
</evidence>
<name>A0A3L7DYB8_9GAMM</name>
<dbReference type="SUPFAM" id="SSF52540">
    <property type="entry name" value="P-loop containing nucleoside triphosphate hydrolases"/>
    <property type="match status" value="1"/>
</dbReference>
<dbReference type="Proteomes" id="UP000265509">
    <property type="component" value="Unassembled WGS sequence"/>
</dbReference>
<keyword evidence="2" id="KW-1185">Reference proteome</keyword>
<keyword evidence="1" id="KW-0808">Transferase</keyword>